<dbReference type="PANTHER" id="PTHR33823:SF2">
    <property type="entry name" value="RNA POLYMERASE-BINDING TRANSCRIPTION FACTOR DKSA"/>
    <property type="match status" value="1"/>
</dbReference>
<dbReference type="KEGG" id="pman:OU5_P0409"/>
<keyword evidence="6" id="KW-0614">Plasmid</keyword>
<evidence type="ECO:0000256" key="3">
    <source>
        <dbReference type="ARBA" id="ARBA00022833"/>
    </source>
</evidence>
<keyword evidence="3" id="KW-0862">Zinc</keyword>
<dbReference type="HOGENOM" id="CLU_043144_2_2_6"/>
<dbReference type="Pfam" id="PF01258">
    <property type="entry name" value="zf-dskA_traR"/>
    <property type="match status" value="1"/>
</dbReference>
<dbReference type="OrthoDB" id="6064855at2"/>
<keyword evidence="1" id="KW-0479">Metal-binding</keyword>
<dbReference type="InterPro" id="IPR037187">
    <property type="entry name" value="DnaK_N"/>
</dbReference>
<protein>
    <recommendedName>
        <fullName evidence="5">Zinc finger DksA/TraR C4-type domain-containing protein</fullName>
    </recommendedName>
</protein>
<evidence type="ECO:0000256" key="2">
    <source>
        <dbReference type="ARBA" id="ARBA00022771"/>
    </source>
</evidence>
<organism evidence="6 7">
    <name type="scientific">Pseudomonas mandelii JR-1</name>
    <dbReference type="NCBI Taxonomy" id="1147786"/>
    <lineage>
        <taxon>Bacteria</taxon>
        <taxon>Pseudomonadati</taxon>
        <taxon>Pseudomonadota</taxon>
        <taxon>Gammaproteobacteria</taxon>
        <taxon>Pseudomonadales</taxon>
        <taxon>Pseudomonadaceae</taxon>
        <taxon>Pseudomonas</taxon>
    </lineage>
</organism>
<dbReference type="RefSeq" id="WP_010466510.1">
    <property type="nucleotide sequence ID" value="NZ_CP005961.1"/>
</dbReference>
<dbReference type="SUPFAM" id="SSF57716">
    <property type="entry name" value="Glucocorticoid receptor-like (DNA-binding domain)"/>
    <property type="match status" value="1"/>
</dbReference>
<dbReference type="Proteomes" id="UP000026913">
    <property type="component" value="Plasmid unnamed"/>
</dbReference>
<reference evidence="6 7" key="1">
    <citation type="journal article" date="2012" name="J. Bacteriol.">
        <title>Genome sequence of cold-adapted Pseudomonas mandelii strain JR-1.</title>
        <authorList>
            <person name="Jang S.H."/>
            <person name="Kim J."/>
            <person name="Kim J."/>
            <person name="Hong S."/>
            <person name="Lee C."/>
        </authorList>
    </citation>
    <scope>NUCLEOTIDE SEQUENCE [LARGE SCALE GENOMIC DNA]</scope>
    <source>
        <strain evidence="6 7">JR-1</strain>
        <plasmid evidence="7">Plasmid</plasmid>
    </source>
</reference>
<dbReference type="PANTHER" id="PTHR33823">
    <property type="entry name" value="RNA POLYMERASE-BINDING TRANSCRIPTION FACTOR DKSA-RELATED"/>
    <property type="match status" value="1"/>
</dbReference>
<dbReference type="SUPFAM" id="SSF109635">
    <property type="entry name" value="DnaK suppressor protein DksA, alpha-hairpin domain"/>
    <property type="match status" value="1"/>
</dbReference>
<evidence type="ECO:0000259" key="5">
    <source>
        <dbReference type="Pfam" id="PF01258"/>
    </source>
</evidence>
<evidence type="ECO:0000256" key="4">
    <source>
        <dbReference type="PROSITE-ProRule" id="PRU00510"/>
    </source>
</evidence>
<gene>
    <name evidence="6" type="ORF">OU5_P0409</name>
</gene>
<sequence length="137" mass="15672">MTKSELLAMPASSYMNKDQRIFFASLVGQLVEAIRARIEAKKPELERVESFSDPTDTATLEELRQRVAVEIQRDTQRIKALQEAARRISQDDLFGFCEISGAEIGLARMLLLPEARLSVEEQERQERLARHQSQRIA</sequence>
<dbReference type="AlphaFoldDB" id="A0A024EM50"/>
<evidence type="ECO:0000256" key="1">
    <source>
        <dbReference type="ARBA" id="ARBA00022723"/>
    </source>
</evidence>
<proteinExistence type="predicted"/>
<evidence type="ECO:0000313" key="7">
    <source>
        <dbReference type="Proteomes" id="UP000026913"/>
    </source>
</evidence>
<feature type="domain" description="Zinc finger DksA/TraR C4-type" evidence="5">
    <location>
        <begin position="94"/>
        <end position="127"/>
    </location>
</feature>
<dbReference type="GO" id="GO:0008270">
    <property type="term" value="F:zinc ion binding"/>
    <property type="evidence" value="ECO:0007669"/>
    <property type="project" value="UniProtKB-KW"/>
</dbReference>
<dbReference type="InterPro" id="IPR000962">
    <property type="entry name" value="Znf_DskA_TraR"/>
</dbReference>
<accession>A0A024EM50</accession>
<feature type="zinc finger region" description="dksA C4-type" evidence="4">
    <location>
        <begin position="97"/>
        <end position="121"/>
    </location>
</feature>
<dbReference type="PROSITE" id="PS51128">
    <property type="entry name" value="ZF_DKSA_2"/>
    <property type="match status" value="1"/>
</dbReference>
<evidence type="ECO:0000313" key="6">
    <source>
        <dbReference type="EMBL" id="AHZ73661.1"/>
    </source>
</evidence>
<name>A0A024EM50_9PSED</name>
<geneLocation type="plasmid" evidence="7"/>
<dbReference type="Gene3D" id="1.20.120.910">
    <property type="entry name" value="DksA, coiled-coil domain"/>
    <property type="match status" value="1"/>
</dbReference>
<keyword evidence="2" id="KW-0863">Zinc-finger</keyword>
<dbReference type="EMBL" id="CP005961">
    <property type="protein sequence ID" value="AHZ73661.1"/>
    <property type="molecule type" value="Genomic_DNA"/>
</dbReference>